<dbReference type="GO" id="GO:0009274">
    <property type="term" value="C:peptidoglycan-based cell wall"/>
    <property type="evidence" value="ECO:0007669"/>
    <property type="project" value="InterPro"/>
</dbReference>
<organism evidence="2 4">
    <name type="scientific">Lactobacillus gigeriorum DSM 23908 = CRBIP 24.85</name>
    <dbReference type="NCBI Taxonomy" id="1423751"/>
    <lineage>
        <taxon>Bacteria</taxon>
        <taxon>Bacillati</taxon>
        <taxon>Bacillota</taxon>
        <taxon>Bacilli</taxon>
        <taxon>Lactobacillales</taxon>
        <taxon>Lactobacillaceae</taxon>
        <taxon>Lactobacillus</taxon>
    </lineage>
</organism>
<protein>
    <submittedName>
        <fullName evidence="2">Possible S-layer protein</fullName>
    </submittedName>
    <submittedName>
        <fullName evidence="3">Slpa</fullName>
    </submittedName>
</protein>
<dbReference type="PRINTS" id="PR01729">
    <property type="entry name" value="SURFACELAYER"/>
</dbReference>
<dbReference type="InterPro" id="IPR004903">
    <property type="entry name" value="S-layer_prot"/>
</dbReference>
<sequence length="123" mass="13943">MHNAFYYDKNGKRVGSDKVTRYNSVTVAMSTTPINGKAYYEVIENGKATGKFINADNIDGTERTLKHNAYVYKTSTKHANKVVLKKGDKVRTYGGSYKFKNGKQYYKIGNNTDKTYVKVSNFN</sequence>
<dbReference type="EMBL" id="CAKC01000028">
    <property type="protein sequence ID" value="CCI86545.1"/>
    <property type="molecule type" value="Genomic_DNA"/>
</dbReference>
<gene>
    <name evidence="2" type="ORF">BN52_08225</name>
    <name evidence="3" type="ORF">FC38_GL001111</name>
</gene>
<dbReference type="GO" id="GO:0005199">
    <property type="term" value="F:structural constituent of cell wall"/>
    <property type="evidence" value="ECO:0007669"/>
    <property type="project" value="InterPro"/>
</dbReference>
<reference evidence="2 4" key="1">
    <citation type="submission" date="2012-06" db="EMBL/GenBank/DDBJ databases">
        <title>Draft genome sequence of Lactobacillus gigeriorum CRBIP 24.85T, isolated from chicken crop.</title>
        <authorList>
            <person name="Cousin S."/>
            <person name="Ma L."/>
            <person name="Creno S."/>
            <person name="Clermont D."/>
            <person name="Loux V."/>
            <person name="Bizet C."/>
            <person name="Bouchier C."/>
        </authorList>
    </citation>
    <scope>NUCLEOTIDE SEQUENCE [LARGE SCALE GENOMIC DNA]</scope>
    <source>
        <strain evidence="4">CRBIP 24.85T</strain>
        <strain evidence="2">Type strain: CRBIP 24.85</strain>
    </source>
</reference>
<feature type="domain" description="S-layer protein C-terminal" evidence="1">
    <location>
        <begin position="1"/>
        <end position="55"/>
    </location>
</feature>
<evidence type="ECO:0000313" key="2">
    <source>
        <dbReference type="EMBL" id="CCI86545.1"/>
    </source>
</evidence>
<accession>I7JZZ0</accession>
<name>I7JZZ0_9LACO</name>
<evidence type="ECO:0000313" key="3">
    <source>
        <dbReference type="EMBL" id="KRN14449.1"/>
    </source>
</evidence>
<dbReference type="Pfam" id="PF03217">
    <property type="entry name" value="SlpA"/>
    <property type="match status" value="2"/>
</dbReference>
<dbReference type="EMBL" id="AYZO01000003">
    <property type="protein sequence ID" value="KRN14449.1"/>
    <property type="molecule type" value="Genomic_DNA"/>
</dbReference>
<feature type="domain" description="S-layer protein C-terminal" evidence="1">
    <location>
        <begin position="56"/>
        <end position="120"/>
    </location>
</feature>
<dbReference type="GO" id="GO:0030115">
    <property type="term" value="C:S-layer"/>
    <property type="evidence" value="ECO:0007669"/>
    <property type="project" value="InterPro"/>
</dbReference>
<dbReference type="Proteomes" id="UP000009326">
    <property type="component" value="Unassembled WGS sequence"/>
</dbReference>
<evidence type="ECO:0000313" key="5">
    <source>
        <dbReference type="Proteomes" id="UP000051521"/>
    </source>
</evidence>
<dbReference type="InterPro" id="IPR024968">
    <property type="entry name" value="SlpA_C_lactobacillus"/>
</dbReference>
<comment type="caution">
    <text evidence="2">The sequence shown here is derived from an EMBL/GenBank/DDBJ whole genome shotgun (WGS) entry which is preliminary data.</text>
</comment>
<reference evidence="3 5" key="2">
    <citation type="journal article" date="2015" name="Genome Announc.">
        <title>Expanding the biotechnology potential of lactobacilli through comparative genomics of 213 strains and associated genera.</title>
        <authorList>
            <person name="Sun Z."/>
            <person name="Harris H.M."/>
            <person name="McCann A."/>
            <person name="Guo C."/>
            <person name="Argimon S."/>
            <person name="Zhang W."/>
            <person name="Yang X."/>
            <person name="Jeffery I.B."/>
            <person name="Cooney J.C."/>
            <person name="Kagawa T.F."/>
            <person name="Liu W."/>
            <person name="Song Y."/>
            <person name="Salvetti E."/>
            <person name="Wrobel A."/>
            <person name="Rasinkangas P."/>
            <person name="Parkhill J."/>
            <person name="Rea M.C."/>
            <person name="O'Sullivan O."/>
            <person name="Ritari J."/>
            <person name="Douillard F.P."/>
            <person name="Paul Ross R."/>
            <person name="Yang R."/>
            <person name="Briner A.E."/>
            <person name="Felis G.E."/>
            <person name="de Vos W.M."/>
            <person name="Barrangou R."/>
            <person name="Klaenhammer T.R."/>
            <person name="Caufield P.W."/>
            <person name="Cui Y."/>
            <person name="Zhang H."/>
            <person name="O'Toole P.W."/>
        </authorList>
    </citation>
    <scope>NUCLEOTIDE SEQUENCE [LARGE SCALE GENOMIC DNA]</scope>
    <source>
        <strain evidence="3 5">DSM 23908</strain>
    </source>
</reference>
<dbReference type="AlphaFoldDB" id="I7JZZ0"/>
<keyword evidence="5" id="KW-1185">Reference proteome</keyword>
<evidence type="ECO:0000259" key="1">
    <source>
        <dbReference type="Pfam" id="PF03217"/>
    </source>
</evidence>
<evidence type="ECO:0000313" key="4">
    <source>
        <dbReference type="Proteomes" id="UP000009326"/>
    </source>
</evidence>
<dbReference type="Proteomes" id="UP000051521">
    <property type="component" value="Unassembled WGS sequence"/>
</dbReference>
<proteinExistence type="predicted"/>
<dbReference type="PATRIC" id="fig|1423751.3.peg.1148"/>